<name>A0AC34GNS9_9BILA</name>
<protein>
    <submittedName>
        <fullName evidence="2">Uncharacterized protein</fullName>
    </submittedName>
</protein>
<reference evidence="2" key="1">
    <citation type="submission" date="2022-11" db="UniProtKB">
        <authorList>
            <consortium name="WormBaseParasite"/>
        </authorList>
    </citation>
    <scope>IDENTIFICATION</scope>
</reference>
<accession>A0AC34GNS9</accession>
<proteinExistence type="predicted"/>
<dbReference type="WBParaSite" id="ES5_v2.g500.t1">
    <property type="protein sequence ID" value="ES5_v2.g500.t1"/>
    <property type="gene ID" value="ES5_v2.g500"/>
</dbReference>
<evidence type="ECO:0000313" key="2">
    <source>
        <dbReference type="WBParaSite" id="ES5_v2.g500.t1"/>
    </source>
</evidence>
<sequence>MRESVKPNNPLMPPLGTDNFSYGPLFIAIPPQMQLHGASDEPLLQIELDNPEEFCESEEILNVENTPDASLQQPPPFNCVVTYEVADESPQILGEANNCQMIADTVVRETIPKCKIVYGRNIFEIECAEYNREMILGLMKVQQTFLLIDEHGDVVGGESDKNLKLSDSQQYHVICCEANLDKMPYKILQAPVDFPAGISVNRPMFLLPSYFICITKVMHFLTCINADMQTPMPNRRSVAQLAAKNLCRLNDAATKIQIVATNISNNICYSVMAGKSFKATLEGMILTGNKLPTSDLGVVVEALERALNEMEEFLQVIKFVLELDPSSVEQIQTIIKVDNGRLERKERMEEFKRVNENAQLNEYKKVVERGIQICPKKTQIFFKKVIEGRKHFQFVFKIIGKLLESNANGDFSFSGLAELVMFVVEVLHYTHLHWAFIKNFSNLENRIDALTFENFFEQIKDCSKFWCNVSEDDQGPVFIFFATPLHNDFWRPSHESIIKAQYRIETMFFGSTVNE</sequence>
<organism evidence="1 2">
    <name type="scientific">Panagrolaimus sp. ES5</name>
    <dbReference type="NCBI Taxonomy" id="591445"/>
    <lineage>
        <taxon>Eukaryota</taxon>
        <taxon>Metazoa</taxon>
        <taxon>Ecdysozoa</taxon>
        <taxon>Nematoda</taxon>
        <taxon>Chromadorea</taxon>
        <taxon>Rhabditida</taxon>
        <taxon>Tylenchina</taxon>
        <taxon>Panagrolaimomorpha</taxon>
        <taxon>Panagrolaimoidea</taxon>
        <taxon>Panagrolaimidae</taxon>
        <taxon>Panagrolaimus</taxon>
    </lineage>
</organism>
<dbReference type="Proteomes" id="UP000887579">
    <property type="component" value="Unplaced"/>
</dbReference>
<evidence type="ECO:0000313" key="1">
    <source>
        <dbReference type="Proteomes" id="UP000887579"/>
    </source>
</evidence>